<keyword evidence="3" id="KW-0862">Zinc</keyword>
<evidence type="ECO:0000313" key="6">
    <source>
        <dbReference type="RefSeq" id="XP_014474153.1"/>
    </source>
</evidence>
<name>A0A6P3X773_DINQU</name>
<dbReference type="AlphaFoldDB" id="A0A6P3X773"/>
<dbReference type="Pfam" id="PF20179">
    <property type="entry name" value="MSS51_C"/>
    <property type="match status" value="1"/>
</dbReference>
<dbReference type="InterPro" id="IPR046824">
    <property type="entry name" value="Mss51-like_C"/>
</dbReference>
<dbReference type="PROSITE" id="PS01360">
    <property type="entry name" value="ZF_MYND_1"/>
    <property type="match status" value="1"/>
</dbReference>
<dbReference type="KEGG" id="dqu:106744171"/>
<keyword evidence="5" id="KW-1185">Reference proteome</keyword>
<evidence type="ECO:0000256" key="2">
    <source>
        <dbReference type="ARBA" id="ARBA00022771"/>
    </source>
</evidence>
<evidence type="ECO:0000313" key="5">
    <source>
        <dbReference type="Proteomes" id="UP000515204"/>
    </source>
</evidence>
<dbReference type="Pfam" id="PF01753">
    <property type="entry name" value="zf-MYND"/>
    <property type="match status" value="1"/>
</dbReference>
<evidence type="ECO:0000256" key="1">
    <source>
        <dbReference type="ARBA" id="ARBA00022723"/>
    </source>
</evidence>
<dbReference type="Proteomes" id="UP000515204">
    <property type="component" value="Unplaced"/>
</dbReference>
<dbReference type="OrthoDB" id="5282002at2759"/>
<dbReference type="RefSeq" id="XP_014474153.1">
    <property type="nucleotide sequence ID" value="XM_014618667.1"/>
</dbReference>
<keyword evidence="2" id="KW-0863">Zinc-finger</keyword>
<keyword evidence="1" id="KW-0479">Metal-binding</keyword>
<proteinExistence type="predicted"/>
<reference evidence="6" key="1">
    <citation type="submission" date="2025-08" db="UniProtKB">
        <authorList>
            <consortium name="RefSeq"/>
        </authorList>
    </citation>
    <scope>IDENTIFICATION</scope>
</reference>
<dbReference type="PANTHER" id="PTHR28069:SF2">
    <property type="entry name" value="GH20023P"/>
    <property type="match status" value="1"/>
</dbReference>
<feature type="domain" description="MYND-type" evidence="4">
    <location>
        <begin position="29"/>
        <end position="68"/>
    </location>
</feature>
<dbReference type="GeneID" id="106744171"/>
<dbReference type="PANTHER" id="PTHR28069">
    <property type="entry name" value="GH20023P"/>
    <property type="match status" value="1"/>
</dbReference>
<dbReference type="SUPFAM" id="SSF144232">
    <property type="entry name" value="HIT/MYND zinc finger-like"/>
    <property type="match status" value="1"/>
</dbReference>
<dbReference type="InterPro" id="IPR002893">
    <property type="entry name" value="Znf_MYND"/>
</dbReference>
<dbReference type="GO" id="GO:0008270">
    <property type="term" value="F:zinc ion binding"/>
    <property type="evidence" value="ECO:0007669"/>
    <property type="project" value="UniProtKB-KW"/>
</dbReference>
<evidence type="ECO:0000259" key="4">
    <source>
        <dbReference type="PROSITE" id="PS01360"/>
    </source>
</evidence>
<protein>
    <submittedName>
        <fullName evidence="6">Uncharacterized protein LOC106744171</fullName>
    </submittedName>
</protein>
<accession>A0A6P3X773</accession>
<evidence type="ECO:0000256" key="3">
    <source>
        <dbReference type="ARBA" id="ARBA00022833"/>
    </source>
</evidence>
<sequence>MFKVESKLLRYSGPLTPDRYNKFFYPNLCHVCKKGDNGNFLTCDHCYMILYCCTNHKMLHYPEHKQICEALEKHLKEDAEWRTRELHQNEWVQSRLLFLQLIQQKMSRQLEVYEMEMITFAKSCYTCHRQVNLRTCPKCYSHNYCVAHAAMFENNHKKYCSTLMISVNLDIGHLKSTSILLTSCKFIELDRDIKGMDSFISRFMDCKRSIGNEHEPWLFQDYVCSDYASGPLTLCHVMAETGMSYQVTGPESVIHIITGGSLERHYLSAWEFFLHIFRQIKKLTIVFAGPGLRDEYNNIDVCLKCRAKYGQQLFFETHDMSYDKYVDDIKLYKRPNIILAFQAEFYYEPKAEEILKAVKHQDQTLLITSTSQNNLQKNMDTIDRLLNLSAFGSSLGIFFNNFSSFRPWRDYLTGSTHYRNAFYNIYFRYADNPYKAHRGHCRAHRE</sequence>
<dbReference type="Gene3D" id="6.10.140.2220">
    <property type="match status" value="1"/>
</dbReference>
<organism evidence="5 6">
    <name type="scientific">Dinoponera quadriceps</name>
    <name type="common">South American ant</name>
    <dbReference type="NCBI Taxonomy" id="609295"/>
    <lineage>
        <taxon>Eukaryota</taxon>
        <taxon>Metazoa</taxon>
        <taxon>Ecdysozoa</taxon>
        <taxon>Arthropoda</taxon>
        <taxon>Hexapoda</taxon>
        <taxon>Insecta</taxon>
        <taxon>Pterygota</taxon>
        <taxon>Neoptera</taxon>
        <taxon>Endopterygota</taxon>
        <taxon>Hymenoptera</taxon>
        <taxon>Apocrita</taxon>
        <taxon>Aculeata</taxon>
        <taxon>Formicoidea</taxon>
        <taxon>Formicidae</taxon>
        <taxon>Ponerinae</taxon>
        <taxon>Ponerini</taxon>
        <taxon>Dinoponera</taxon>
    </lineage>
</organism>
<gene>
    <name evidence="6" type="primary">LOC106744171</name>
</gene>